<comment type="caution">
    <text evidence="2">The sequence shown here is derived from an EMBL/GenBank/DDBJ whole genome shotgun (WGS) entry which is preliminary data.</text>
</comment>
<evidence type="ECO:0000256" key="1">
    <source>
        <dbReference type="SAM" id="MobiDB-lite"/>
    </source>
</evidence>
<evidence type="ECO:0000313" key="2">
    <source>
        <dbReference type="EMBL" id="KAK9083167.1"/>
    </source>
</evidence>
<feature type="region of interest" description="Disordered" evidence="1">
    <location>
        <begin position="117"/>
        <end position="144"/>
    </location>
</feature>
<proteinExistence type="predicted"/>
<sequence length="176" mass="19354">MTGGSGATLANEPTGSWRPSFRLRLVGRQATREAARRLAAEMDQRARRSVAWMGALARVPGARDATTASDGGWRGGRKIAMSNSQINRGRRSWRRARFGVTPAQQRGRIEAMRANTRGDATQRGETKVGAAPADAASRTRARRGSARDAVNGAVVRYRLCRLRDLRAMKVRFIHLI</sequence>
<dbReference type="AlphaFoldDB" id="A0AAP0E1N1"/>
<name>A0AAP0E1N1_9MAGN</name>
<protein>
    <submittedName>
        <fullName evidence="2">Uncharacterized protein</fullName>
    </submittedName>
</protein>
<dbReference type="Proteomes" id="UP001419268">
    <property type="component" value="Unassembled WGS sequence"/>
</dbReference>
<feature type="compositionally biased region" description="Low complexity" evidence="1">
    <location>
        <begin position="129"/>
        <end position="138"/>
    </location>
</feature>
<keyword evidence="3" id="KW-1185">Reference proteome</keyword>
<dbReference type="EMBL" id="JBBNAG010000013">
    <property type="protein sequence ID" value="KAK9083167.1"/>
    <property type="molecule type" value="Genomic_DNA"/>
</dbReference>
<reference evidence="2 3" key="1">
    <citation type="submission" date="2024-01" db="EMBL/GenBank/DDBJ databases">
        <title>Genome assemblies of Stephania.</title>
        <authorList>
            <person name="Yang L."/>
        </authorList>
    </citation>
    <scope>NUCLEOTIDE SEQUENCE [LARGE SCALE GENOMIC DNA]</scope>
    <source>
        <strain evidence="2">JXDWG</strain>
        <tissue evidence="2">Leaf</tissue>
    </source>
</reference>
<organism evidence="2 3">
    <name type="scientific">Stephania cephalantha</name>
    <dbReference type="NCBI Taxonomy" id="152367"/>
    <lineage>
        <taxon>Eukaryota</taxon>
        <taxon>Viridiplantae</taxon>
        <taxon>Streptophyta</taxon>
        <taxon>Embryophyta</taxon>
        <taxon>Tracheophyta</taxon>
        <taxon>Spermatophyta</taxon>
        <taxon>Magnoliopsida</taxon>
        <taxon>Ranunculales</taxon>
        <taxon>Menispermaceae</taxon>
        <taxon>Menispermoideae</taxon>
        <taxon>Cissampelideae</taxon>
        <taxon>Stephania</taxon>
    </lineage>
</organism>
<accession>A0AAP0E1N1</accession>
<evidence type="ECO:0000313" key="3">
    <source>
        <dbReference type="Proteomes" id="UP001419268"/>
    </source>
</evidence>
<gene>
    <name evidence="2" type="ORF">Scep_029638</name>
</gene>